<gene>
    <name evidence="1" type="ORF">V6N12_070873</name>
</gene>
<comment type="caution">
    <text evidence="1">The sequence shown here is derived from an EMBL/GenBank/DDBJ whole genome shotgun (WGS) entry which is preliminary data.</text>
</comment>
<organism evidence="1 2">
    <name type="scientific">Hibiscus sabdariffa</name>
    <name type="common">roselle</name>
    <dbReference type="NCBI Taxonomy" id="183260"/>
    <lineage>
        <taxon>Eukaryota</taxon>
        <taxon>Viridiplantae</taxon>
        <taxon>Streptophyta</taxon>
        <taxon>Embryophyta</taxon>
        <taxon>Tracheophyta</taxon>
        <taxon>Spermatophyta</taxon>
        <taxon>Magnoliopsida</taxon>
        <taxon>eudicotyledons</taxon>
        <taxon>Gunneridae</taxon>
        <taxon>Pentapetalae</taxon>
        <taxon>rosids</taxon>
        <taxon>malvids</taxon>
        <taxon>Malvales</taxon>
        <taxon>Malvaceae</taxon>
        <taxon>Malvoideae</taxon>
        <taxon>Hibiscus</taxon>
    </lineage>
</organism>
<sequence>MVSYDTEIFGYVDKKLKVVKAKEFGEKEWLLHLGEQYFSDGLHGDDFTSSLGFLLRMLNQMNGILLTYCDGICMILISSGKRQPVMVIDG</sequence>
<proteinExistence type="predicted"/>
<reference evidence="1 2" key="1">
    <citation type="journal article" date="2024" name="G3 (Bethesda)">
        <title>Genome assembly of Hibiscus sabdariffa L. provides insights into metabolisms of medicinal natural products.</title>
        <authorList>
            <person name="Kim T."/>
        </authorList>
    </citation>
    <scope>NUCLEOTIDE SEQUENCE [LARGE SCALE GENOMIC DNA]</scope>
    <source>
        <strain evidence="1">TK-2024</strain>
        <tissue evidence="1">Old leaves</tissue>
    </source>
</reference>
<protein>
    <submittedName>
        <fullName evidence="1">Uncharacterized protein</fullName>
    </submittedName>
</protein>
<dbReference type="EMBL" id="JBBPBM010000006">
    <property type="protein sequence ID" value="KAK8580611.1"/>
    <property type="molecule type" value="Genomic_DNA"/>
</dbReference>
<keyword evidence="2" id="KW-1185">Reference proteome</keyword>
<accession>A0ABR2FIL8</accession>
<evidence type="ECO:0000313" key="1">
    <source>
        <dbReference type="EMBL" id="KAK8580611.1"/>
    </source>
</evidence>
<dbReference type="Proteomes" id="UP001472677">
    <property type="component" value="Unassembled WGS sequence"/>
</dbReference>
<evidence type="ECO:0000313" key="2">
    <source>
        <dbReference type="Proteomes" id="UP001472677"/>
    </source>
</evidence>
<name>A0ABR2FIL8_9ROSI</name>